<dbReference type="SMART" id="SM00431">
    <property type="entry name" value="SCAN"/>
    <property type="match status" value="2"/>
</dbReference>
<feature type="domain" description="C2H2-type" evidence="14">
    <location>
        <begin position="918"/>
        <end position="945"/>
    </location>
</feature>
<dbReference type="FunFam" id="3.30.160.60:FF:000338">
    <property type="entry name" value="zinc finger protein 383"/>
    <property type="match status" value="1"/>
</dbReference>
<evidence type="ECO:0000256" key="13">
    <source>
        <dbReference type="SAM" id="MobiDB-lite"/>
    </source>
</evidence>
<name>D2I508_AILME</name>
<dbReference type="FunFam" id="3.30.160.60:FF:000295">
    <property type="entry name" value="zinc finger protein 19"/>
    <property type="match status" value="2"/>
</dbReference>
<dbReference type="PROSITE" id="PS50804">
    <property type="entry name" value="SCAN_BOX"/>
    <property type="match status" value="2"/>
</dbReference>
<feature type="domain" description="C2H2-type" evidence="14">
    <location>
        <begin position="834"/>
        <end position="861"/>
    </location>
</feature>
<keyword evidence="9" id="KW-0804">Transcription</keyword>
<dbReference type="PROSITE" id="PS50157">
    <property type="entry name" value="ZINC_FINGER_C2H2_2"/>
    <property type="match status" value="12"/>
</dbReference>
<feature type="domain" description="C2H2-type" evidence="14">
    <location>
        <begin position="862"/>
        <end position="889"/>
    </location>
</feature>
<dbReference type="FunFam" id="3.30.160.60:FF:000352">
    <property type="entry name" value="zinc finger protein 3 homolog"/>
    <property type="match status" value="3"/>
</dbReference>
<dbReference type="InterPro" id="IPR003309">
    <property type="entry name" value="SCAN_dom"/>
</dbReference>
<feature type="region of interest" description="Disordered" evidence="13">
    <location>
        <begin position="1"/>
        <end position="92"/>
    </location>
</feature>
<feature type="domain" description="C2H2-type" evidence="14">
    <location>
        <begin position="974"/>
        <end position="1001"/>
    </location>
</feature>
<dbReference type="CDD" id="cd07936">
    <property type="entry name" value="SCAN"/>
    <property type="match status" value="1"/>
</dbReference>
<keyword evidence="6" id="KW-0862">Zinc</keyword>
<feature type="domain" description="C2H2-type" evidence="14">
    <location>
        <begin position="946"/>
        <end position="973"/>
    </location>
</feature>
<dbReference type="Pfam" id="PF02023">
    <property type="entry name" value="SCAN"/>
    <property type="match status" value="2"/>
</dbReference>
<evidence type="ECO:0000256" key="9">
    <source>
        <dbReference type="ARBA" id="ARBA00023163"/>
    </source>
</evidence>
<feature type="compositionally biased region" description="Basic and acidic residues" evidence="13">
    <location>
        <begin position="29"/>
        <end position="52"/>
    </location>
</feature>
<evidence type="ECO:0000256" key="8">
    <source>
        <dbReference type="ARBA" id="ARBA00023125"/>
    </source>
</evidence>
<evidence type="ECO:0000256" key="1">
    <source>
        <dbReference type="ARBA" id="ARBA00004123"/>
    </source>
</evidence>
<accession>D2I508</accession>
<dbReference type="InParanoid" id="D2I508"/>
<dbReference type="FunFam" id="3.30.160.60:FF:000185">
    <property type="entry name" value="zinc finger protein 319"/>
    <property type="match status" value="1"/>
</dbReference>
<comment type="subcellular location">
    <subcellularLocation>
        <location evidence="1 12">Nucleus</location>
    </subcellularLocation>
</comment>
<evidence type="ECO:0000259" key="14">
    <source>
        <dbReference type="PROSITE" id="PS50157"/>
    </source>
</evidence>
<feature type="domain" description="C2H2-type" evidence="14">
    <location>
        <begin position="426"/>
        <end position="453"/>
    </location>
</feature>
<dbReference type="GO" id="GO:0000981">
    <property type="term" value="F:DNA-binding transcription factor activity, RNA polymerase II-specific"/>
    <property type="evidence" value="ECO:0007669"/>
    <property type="project" value="TreeGrafter"/>
</dbReference>
<protein>
    <submittedName>
        <fullName evidence="16">Uncharacterized protein</fullName>
    </submittedName>
</protein>
<dbReference type="GO" id="GO:0000978">
    <property type="term" value="F:RNA polymerase II cis-regulatory region sequence-specific DNA binding"/>
    <property type="evidence" value="ECO:0007669"/>
    <property type="project" value="TreeGrafter"/>
</dbReference>
<evidence type="ECO:0000256" key="6">
    <source>
        <dbReference type="ARBA" id="ARBA00022833"/>
    </source>
</evidence>
<keyword evidence="8" id="KW-0238">DNA-binding</keyword>
<dbReference type="FunFam" id="3.30.160.60:FF:000016">
    <property type="entry name" value="zinc finger protein 37 homolog"/>
    <property type="match status" value="1"/>
</dbReference>
<dbReference type="SUPFAM" id="SSF47353">
    <property type="entry name" value="Retrovirus capsid dimerization domain-like"/>
    <property type="match status" value="2"/>
</dbReference>
<feature type="domain" description="SCAN box" evidence="15">
    <location>
        <begin position="97"/>
        <end position="130"/>
    </location>
</feature>
<feature type="domain" description="SCAN box" evidence="15">
    <location>
        <begin position="621"/>
        <end position="703"/>
    </location>
</feature>
<keyword evidence="5 11" id="KW-0863">Zinc-finger</keyword>
<gene>
    <name evidence="16" type="ORF">PANDA_020721</name>
</gene>
<keyword evidence="3" id="KW-0479">Metal-binding</keyword>
<feature type="compositionally biased region" description="Basic and acidic residues" evidence="13">
    <location>
        <begin position="1"/>
        <end position="15"/>
    </location>
</feature>
<dbReference type="EMBL" id="GL194580">
    <property type="protein sequence ID" value="EFB20077.1"/>
    <property type="molecule type" value="Genomic_DNA"/>
</dbReference>
<dbReference type="AlphaFoldDB" id="D2I508"/>
<keyword evidence="10 12" id="KW-0539">Nucleus</keyword>
<feature type="domain" description="C2H2-type" evidence="14">
    <location>
        <begin position="1002"/>
        <end position="1020"/>
    </location>
</feature>
<dbReference type="SMART" id="SM00355">
    <property type="entry name" value="ZnF_C2H2"/>
    <property type="match status" value="12"/>
</dbReference>
<sequence>MSGGTERKSSSKREAAFPATRGCKGPTPKTREFQEPRKLLGKRESERGRDAKTSGSRSAEPGRLLRRLRTHEDGSFKRGCSAVPPPEVSDRNHPVGEFLTILPEELQAWVREHGPENGEEVVTILEDLERGTDEAVVQVPVHAHGQEIFRRKVVPPGPAFSVQLQPVDPKALHGSSAPLLLDSDNESENNRSMPKLDVYEKMESQRILSGRISVMSEGSAEPQDICKSASRLKKQWGKESGGSQRPASVQDGGFSKILTHKNTLTGDISHDGCERNLNLNSSELTHQTSCKRSTYDQSFKWNPDFIKHQRIYAREKIHQYGTSLKSPNLVKCTAIFSGEKTHQCNECGKAFRHSSKLIRHQRIHTGERPYECNECGKGFGGSSDLIRHQRIHTGERPFECKECGRAFSLNSHLILHQRIHTREKPYECSECGKTFRVSSHLIRHLRIHTGEKPYECISPRDVTPKQTALVHHNFKVGDGVRTSLAFHKVHDRTQLKTHRRPSEATSERSVSPRGRKRPVSHHGGCPVSGRGYLAFADCILGIKFARVFNSLVILILNRALVQEDSSESSGRIRGSALSQVIYVLLDTEVLFISYPSGRFSASPVQGSDPQWSSPNSQELFRQRFRQFCYKETPGPREALSQLWVFCCEWLRPEIRSKEQMLDLLVLEQFLTILPKELQAWVQEHHPESGEEAVAMLEDLEKELDEPGQQVSTQTCAQEVLSETSEPLDPAKEATCLQPQPMEIPLKDDVGIEKGELIQKQGLTIDMESSKKSSGQMNGKVPECGETQEHEGWIKGYQRNTSTERRYKCDECGRRFTQNSSLIRHKRIHTGERPYSCNVCGKTFIQSSQLIDHQRSHNRLKPYQCDECGKAFYYSSHLVQHQRTHTGEKPFQCNECGKAFHYSSGLVRHQRTHTGEKPYQCSDCGKAFCLSSHLIQHQRVHTGEKPYQCSECGKSFSQSSGLFHHQRIHSGEKPYECDECGKAFSHSSALVGHQRIHSGERPYECDVCGKAFSYSSHLLGH</sequence>
<evidence type="ECO:0000256" key="7">
    <source>
        <dbReference type="ARBA" id="ARBA00023015"/>
    </source>
</evidence>
<dbReference type="GO" id="GO:0008270">
    <property type="term" value="F:zinc ion binding"/>
    <property type="evidence" value="ECO:0007669"/>
    <property type="project" value="UniProtKB-KW"/>
</dbReference>
<evidence type="ECO:0000256" key="12">
    <source>
        <dbReference type="PROSITE-ProRule" id="PRU00187"/>
    </source>
</evidence>
<feature type="domain" description="C2H2-type" evidence="14">
    <location>
        <begin position="398"/>
        <end position="425"/>
    </location>
</feature>
<evidence type="ECO:0000256" key="5">
    <source>
        <dbReference type="ARBA" id="ARBA00022771"/>
    </source>
</evidence>
<proteinExistence type="inferred from homology"/>
<keyword evidence="7" id="KW-0805">Transcription regulation</keyword>
<dbReference type="InterPro" id="IPR013087">
    <property type="entry name" value="Znf_C2H2_type"/>
</dbReference>
<dbReference type="InterPro" id="IPR038269">
    <property type="entry name" value="SCAN_sf"/>
</dbReference>
<feature type="region of interest" description="Disordered" evidence="13">
    <location>
        <begin position="171"/>
        <end position="195"/>
    </location>
</feature>
<dbReference type="FunFam" id="1.10.4020.10:FF:000001">
    <property type="entry name" value="zinc finger protein 263 isoform X1"/>
    <property type="match status" value="1"/>
</dbReference>
<feature type="region of interest" description="Disordered" evidence="13">
    <location>
        <begin position="232"/>
        <end position="253"/>
    </location>
</feature>
<comment type="similarity">
    <text evidence="2">Belongs to the krueppel C2H2-type zinc-finger protein family.</text>
</comment>
<organism evidence="16">
    <name type="scientific">Ailuropoda melanoleuca</name>
    <name type="common">Giant panda</name>
    <dbReference type="NCBI Taxonomy" id="9646"/>
    <lineage>
        <taxon>Eukaryota</taxon>
        <taxon>Metazoa</taxon>
        <taxon>Chordata</taxon>
        <taxon>Craniata</taxon>
        <taxon>Vertebrata</taxon>
        <taxon>Euteleostomi</taxon>
        <taxon>Mammalia</taxon>
        <taxon>Eutheria</taxon>
        <taxon>Laurasiatheria</taxon>
        <taxon>Carnivora</taxon>
        <taxon>Caniformia</taxon>
        <taxon>Ursidae</taxon>
        <taxon>Ailuropoda</taxon>
    </lineage>
</organism>
<evidence type="ECO:0000256" key="10">
    <source>
        <dbReference type="ARBA" id="ARBA00023242"/>
    </source>
</evidence>
<dbReference type="FunFam" id="3.30.160.60:FF:000737">
    <property type="entry name" value="Zinc finger protein 565"/>
    <property type="match status" value="2"/>
</dbReference>
<feature type="domain" description="C2H2-type" evidence="14">
    <location>
        <begin position="806"/>
        <end position="833"/>
    </location>
</feature>
<evidence type="ECO:0000256" key="3">
    <source>
        <dbReference type="ARBA" id="ARBA00022723"/>
    </source>
</evidence>
<evidence type="ECO:0000259" key="15">
    <source>
        <dbReference type="PROSITE" id="PS50804"/>
    </source>
</evidence>
<dbReference type="PANTHER" id="PTHR23226">
    <property type="entry name" value="ZINC FINGER AND SCAN DOMAIN-CONTAINING"/>
    <property type="match status" value="1"/>
</dbReference>
<feature type="region of interest" description="Disordered" evidence="13">
    <location>
        <begin position="491"/>
        <end position="522"/>
    </location>
</feature>
<evidence type="ECO:0000256" key="11">
    <source>
        <dbReference type="PROSITE-ProRule" id="PRU00042"/>
    </source>
</evidence>
<dbReference type="Gene3D" id="3.30.160.60">
    <property type="entry name" value="Classic Zinc Finger"/>
    <property type="match status" value="12"/>
</dbReference>
<dbReference type="Gene3D" id="1.10.4020.10">
    <property type="entry name" value="DNA breaking-rejoining enzymes"/>
    <property type="match status" value="2"/>
</dbReference>
<evidence type="ECO:0000313" key="16">
    <source>
        <dbReference type="EMBL" id="EFB20077.1"/>
    </source>
</evidence>
<feature type="domain" description="C2H2-type" evidence="14">
    <location>
        <begin position="342"/>
        <end position="369"/>
    </location>
</feature>
<reference evidence="16" key="1">
    <citation type="journal article" date="2010" name="Nature">
        <title>The sequence and de novo assembly of the giant panda genome.</title>
        <authorList>
            <person name="Li R."/>
            <person name="Fan W."/>
            <person name="Tian G."/>
            <person name="Zhu H."/>
            <person name="He L."/>
            <person name="Cai J."/>
            <person name="Huang Q."/>
            <person name="Cai Q."/>
            <person name="Li B."/>
            <person name="Bai Y."/>
            <person name="Zhang Z."/>
            <person name="Zhang Y."/>
            <person name="Wang W."/>
            <person name="Li J."/>
            <person name="Wei F."/>
            <person name="Li H."/>
            <person name="Jian M."/>
            <person name="Li J."/>
            <person name="Zhang Z."/>
            <person name="Nielsen R."/>
            <person name="Li D."/>
            <person name="Gu W."/>
            <person name="Yang Z."/>
            <person name="Xuan Z."/>
            <person name="Ryder O.A."/>
            <person name="Leung F.C."/>
            <person name="Zhou Y."/>
            <person name="Cao J."/>
            <person name="Sun X."/>
            <person name="Fu Y."/>
            <person name="Fang X."/>
            <person name="Guo X."/>
            <person name="Wang B."/>
            <person name="Hou R."/>
            <person name="Shen F."/>
            <person name="Mu B."/>
            <person name="Ni P."/>
            <person name="Lin R."/>
            <person name="Qian W."/>
            <person name="Wang G."/>
            <person name="Yu C."/>
            <person name="Nie W."/>
            <person name="Wang J."/>
            <person name="Wu Z."/>
            <person name="Liang H."/>
            <person name="Min J."/>
            <person name="Wu Q."/>
            <person name="Cheng S."/>
            <person name="Ruan J."/>
            <person name="Wang M."/>
            <person name="Shi Z."/>
            <person name="Wen M."/>
            <person name="Liu B."/>
            <person name="Ren X."/>
            <person name="Zheng H."/>
            <person name="Dong D."/>
            <person name="Cook K."/>
            <person name="Shan G."/>
            <person name="Zhang H."/>
            <person name="Kosiol C."/>
            <person name="Xie X."/>
            <person name="Lu Z."/>
            <person name="Zheng H."/>
            <person name="Li Y."/>
            <person name="Steiner C.C."/>
            <person name="Lam T.T."/>
            <person name="Lin S."/>
            <person name="Zhang Q."/>
            <person name="Li G."/>
            <person name="Tian J."/>
            <person name="Gong T."/>
            <person name="Liu H."/>
            <person name="Zhang D."/>
            <person name="Fang L."/>
            <person name="Ye C."/>
            <person name="Zhang J."/>
            <person name="Hu W."/>
            <person name="Xu A."/>
            <person name="Ren Y."/>
            <person name="Zhang G."/>
            <person name="Bruford M.W."/>
            <person name="Li Q."/>
            <person name="Ma L."/>
            <person name="Guo Y."/>
            <person name="An N."/>
            <person name="Hu Y."/>
            <person name="Zheng Y."/>
            <person name="Shi Y."/>
            <person name="Li Z."/>
            <person name="Liu Q."/>
            <person name="Chen Y."/>
            <person name="Zhao J."/>
            <person name="Qu N."/>
            <person name="Zhao S."/>
            <person name="Tian F."/>
            <person name="Wang X."/>
            <person name="Wang H."/>
            <person name="Xu L."/>
            <person name="Liu X."/>
            <person name="Vinar T."/>
            <person name="Wang Y."/>
            <person name="Lam T.W."/>
            <person name="Yiu S.M."/>
            <person name="Liu S."/>
            <person name="Zhang H."/>
            <person name="Li D."/>
            <person name="Huang Y."/>
            <person name="Wang X."/>
            <person name="Yang G."/>
            <person name="Jiang Z."/>
            <person name="Wang J."/>
            <person name="Qin N."/>
            <person name="Li L."/>
            <person name="Li J."/>
            <person name="Bolund L."/>
            <person name="Kristiansen K."/>
            <person name="Wong G.K."/>
            <person name="Olson M."/>
            <person name="Zhang X."/>
            <person name="Li S."/>
            <person name="Yang H."/>
            <person name="Wang J."/>
            <person name="Wang J."/>
        </authorList>
    </citation>
    <scope>NUCLEOTIDE SEQUENCE [LARGE SCALE GENOMIC DNA]</scope>
</reference>
<dbReference type="GO" id="GO:0005634">
    <property type="term" value="C:nucleus"/>
    <property type="evidence" value="ECO:0007669"/>
    <property type="project" value="UniProtKB-SubCell"/>
</dbReference>
<dbReference type="FunFam" id="3.30.160.60:FF:002090">
    <property type="entry name" value="Zinc finger protein 473"/>
    <property type="match status" value="1"/>
</dbReference>
<dbReference type="Pfam" id="PF00096">
    <property type="entry name" value="zf-C2H2"/>
    <property type="match status" value="12"/>
</dbReference>
<dbReference type="PANTHER" id="PTHR23226:SF61">
    <property type="entry name" value="ZINC FINGER PROTEIN 165"/>
    <property type="match status" value="1"/>
</dbReference>
<dbReference type="PROSITE" id="PS00028">
    <property type="entry name" value="ZINC_FINGER_C2H2_1"/>
    <property type="match status" value="11"/>
</dbReference>
<keyword evidence="4" id="KW-0677">Repeat</keyword>
<feature type="domain" description="C2H2-type" evidence="14">
    <location>
        <begin position="890"/>
        <end position="917"/>
    </location>
</feature>
<evidence type="ECO:0000256" key="2">
    <source>
        <dbReference type="ARBA" id="ARBA00006991"/>
    </source>
</evidence>
<dbReference type="FunFam" id="3.30.160.60:FF:001087">
    <property type="entry name" value="Zinc finger and SCAN domain-containing protein 26"/>
    <property type="match status" value="1"/>
</dbReference>
<dbReference type="InterPro" id="IPR036236">
    <property type="entry name" value="Znf_C2H2_sf"/>
</dbReference>
<dbReference type="SUPFAM" id="SSF57667">
    <property type="entry name" value="beta-beta-alpha zinc fingers"/>
    <property type="match status" value="7"/>
</dbReference>
<feature type="domain" description="C2H2-type" evidence="14">
    <location>
        <begin position="370"/>
        <end position="397"/>
    </location>
</feature>
<evidence type="ECO:0000256" key="4">
    <source>
        <dbReference type="ARBA" id="ARBA00022737"/>
    </source>
</evidence>